<feature type="domain" description="Ig-like" evidence="5">
    <location>
        <begin position="142"/>
        <end position="230"/>
    </location>
</feature>
<dbReference type="SMART" id="SM00060">
    <property type="entry name" value="FN3"/>
    <property type="match status" value="2"/>
</dbReference>
<feature type="domain" description="Fibronectin type-III" evidence="6">
    <location>
        <begin position="334"/>
        <end position="427"/>
    </location>
</feature>
<reference evidence="8" key="1">
    <citation type="submission" date="2025-08" db="UniProtKB">
        <authorList>
            <consortium name="RefSeq"/>
        </authorList>
    </citation>
    <scope>IDENTIFICATION</scope>
</reference>
<feature type="compositionally biased region" description="Low complexity" evidence="3">
    <location>
        <begin position="1337"/>
        <end position="1372"/>
    </location>
</feature>
<dbReference type="FunFam" id="2.60.40.10:FF:000031">
    <property type="entry name" value="Myosin-binding protein C, slow type"/>
    <property type="match status" value="1"/>
</dbReference>
<keyword evidence="7" id="KW-1185">Reference proteome</keyword>
<feature type="region of interest" description="Disordered" evidence="3">
    <location>
        <begin position="1"/>
        <end position="21"/>
    </location>
</feature>
<dbReference type="InterPro" id="IPR050964">
    <property type="entry name" value="Striated_Muscle_Regulatory"/>
</dbReference>
<keyword evidence="1" id="KW-0677">Repeat</keyword>
<dbReference type="InterPro" id="IPR036179">
    <property type="entry name" value="Ig-like_dom_sf"/>
</dbReference>
<dbReference type="PROSITE" id="PS50853">
    <property type="entry name" value="FN3"/>
    <property type="match status" value="2"/>
</dbReference>
<feature type="region of interest" description="Disordered" evidence="3">
    <location>
        <begin position="1151"/>
        <end position="1183"/>
    </location>
</feature>
<evidence type="ECO:0000256" key="4">
    <source>
        <dbReference type="SAM" id="Phobius"/>
    </source>
</evidence>
<evidence type="ECO:0000313" key="8">
    <source>
        <dbReference type="RefSeq" id="XP_011495824.1"/>
    </source>
</evidence>
<feature type="compositionally biased region" description="Polar residues" evidence="3">
    <location>
        <begin position="1172"/>
        <end position="1183"/>
    </location>
</feature>
<dbReference type="GeneID" id="105360581"/>
<keyword evidence="4" id="KW-0812">Transmembrane</keyword>
<keyword evidence="4" id="KW-1133">Transmembrane helix</keyword>
<dbReference type="Pfam" id="PF07679">
    <property type="entry name" value="I-set"/>
    <property type="match status" value="2"/>
</dbReference>
<protein>
    <submittedName>
        <fullName evidence="8">Uncharacterized protein LOC105360581</fullName>
    </submittedName>
</protein>
<name>A0AAJ7DSW2_9HYME</name>
<feature type="domain" description="Ig-like" evidence="5">
    <location>
        <begin position="235"/>
        <end position="329"/>
    </location>
</feature>
<feature type="transmembrane region" description="Helical" evidence="4">
    <location>
        <begin position="1437"/>
        <end position="1455"/>
    </location>
</feature>
<dbReference type="PROSITE" id="PS50835">
    <property type="entry name" value="IG_LIKE"/>
    <property type="match status" value="2"/>
</dbReference>
<dbReference type="PANTHER" id="PTHR13817:SF167">
    <property type="entry name" value="MYOMESIN AND MYOSIN BINDING PROTEIN"/>
    <property type="match status" value="1"/>
</dbReference>
<evidence type="ECO:0000256" key="3">
    <source>
        <dbReference type="SAM" id="MobiDB-lite"/>
    </source>
</evidence>
<proteinExistence type="predicted"/>
<evidence type="ECO:0000313" key="7">
    <source>
        <dbReference type="Proteomes" id="UP000695007"/>
    </source>
</evidence>
<feature type="compositionally biased region" description="Basic and acidic residues" evidence="3">
    <location>
        <begin position="1275"/>
        <end position="1313"/>
    </location>
</feature>
<evidence type="ECO:0000259" key="6">
    <source>
        <dbReference type="PROSITE" id="PS50853"/>
    </source>
</evidence>
<dbReference type="GO" id="GO:0030154">
    <property type="term" value="P:cell differentiation"/>
    <property type="evidence" value="ECO:0007669"/>
    <property type="project" value="UniProtKB-ARBA"/>
</dbReference>
<dbReference type="PANTHER" id="PTHR13817">
    <property type="entry name" value="TITIN"/>
    <property type="match status" value="1"/>
</dbReference>
<feature type="compositionally biased region" description="Polar residues" evidence="3">
    <location>
        <begin position="1246"/>
        <end position="1260"/>
    </location>
</feature>
<evidence type="ECO:0000256" key="2">
    <source>
        <dbReference type="ARBA" id="ARBA00023319"/>
    </source>
</evidence>
<dbReference type="Pfam" id="PF00041">
    <property type="entry name" value="fn3"/>
    <property type="match status" value="2"/>
</dbReference>
<dbReference type="InterPro" id="IPR036116">
    <property type="entry name" value="FN3_sf"/>
</dbReference>
<gene>
    <name evidence="8" type="primary">LOC105360581</name>
</gene>
<feature type="region of interest" description="Disordered" evidence="3">
    <location>
        <begin position="426"/>
        <end position="477"/>
    </location>
</feature>
<dbReference type="InterPro" id="IPR003961">
    <property type="entry name" value="FN3_dom"/>
</dbReference>
<dbReference type="GO" id="GO:0009653">
    <property type="term" value="P:anatomical structure morphogenesis"/>
    <property type="evidence" value="ECO:0007669"/>
    <property type="project" value="UniProtKB-ARBA"/>
</dbReference>
<evidence type="ECO:0000256" key="1">
    <source>
        <dbReference type="ARBA" id="ARBA00022737"/>
    </source>
</evidence>
<dbReference type="PRINTS" id="PR00014">
    <property type="entry name" value="FNTYPEIII"/>
</dbReference>
<dbReference type="Proteomes" id="UP000695007">
    <property type="component" value="Unplaced"/>
</dbReference>
<feature type="compositionally biased region" description="Basic and acidic residues" evidence="3">
    <location>
        <begin position="1151"/>
        <end position="1171"/>
    </location>
</feature>
<dbReference type="CDD" id="cd00063">
    <property type="entry name" value="FN3"/>
    <property type="match status" value="2"/>
</dbReference>
<feature type="compositionally biased region" description="Basic and acidic residues" evidence="3">
    <location>
        <begin position="442"/>
        <end position="475"/>
    </location>
</feature>
<dbReference type="InterPro" id="IPR007110">
    <property type="entry name" value="Ig-like_dom"/>
</dbReference>
<feature type="region of interest" description="Disordered" evidence="3">
    <location>
        <begin position="905"/>
        <end position="929"/>
    </location>
</feature>
<dbReference type="SUPFAM" id="SSF48726">
    <property type="entry name" value="Immunoglobulin"/>
    <property type="match status" value="2"/>
</dbReference>
<feature type="region of interest" description="Disordered" evidence="3">
    <location>
        <begin position="596"/>
        <end position="620"/>
    </location>
</feature>
<feature type="region of interest" description="Disordered" evidence="3">
    <location>
        <begin position="1244"/>
        <end position="1388"/>
    </location>
</feature>
<dbReference type="SUPFAM" id="SSF49265">
    <property type="entry name" value="Fibronectin type III"/>
    <property type="match status" value="1"/>
</dbReference>
<organism evidence="7 8">
    <name type="scientific">Ceratosolen solmsi marchali</name>
    <dbReference type="NCBI Taxonomy" id="326594"/>
    <lineage>
        <taxon>Eukaryota</taxon>
        <taxon>Metazoa</taxon>
        <taxon>Ecdysozoa</taxon>
        <taxon>Arthropoda</taxon>
        <taxon>Hexapoda</taxon>
        <taxon>Insecta</taxon>
        <taxon>Pterygota</taxon>
        <taxon>Neoptera</taxon>
        <taxon>Endopterygota</taxon>
        <taxon>Hymenoptera</taxon>
        <taxon>Apocrita</taxon>
        <taxon>Proctotrupomorpha</taxon>
        <taxon>Chalcidoidea</taxon>
        <taxon>Agaonidae</taxon>
        <taxon>Agaoninae</taxon>
        <taxon>Ceratosolen</taxon>
    </lineage>
</organism>
<dbReference type="InterPro" id="IPR003598">
    <property type="entry name" value="Ig_sub2"/>
</dbReference>
<dbReference type="InterPro" id="IPR013098">
    <property type="entry name" value="Ig_I-set"/>
</dbReference>
<keyword evidence="4" id="KW-0472">Membrane</keyword>
<dbReference type="CTD" id="110525"/>
<sequence length="1494" mass="169180">MGNAQKKAAQHPSRGIYAPSGTVKKVHWDGPGLPAPPGKPILIPGEEDSQPDVVGIRWERSPFNGGSSIIGYHVEHRKMGSPNWVRSAPVLCTFPELTLSGLEPGWRYQFRIRAQNALGLSEPSELSDPLTVTLQRTASIAPRFDMELRDFVALEGEQAEFSVVYMGIPTPKVAWFKDGFEIFSSRRTTITTDSGKSILIIYKTLIDDEGEIKCSATNRAGHISTRAKLMVEAPPHVRLPRQYDDGLLFEQGETIRLKAINGGRPPPSLTWYHNNEIIIVDQRHNFESITDNETILKIQDAKRQDRGEYSIRAVNKLGEDIASFLVTVTDRPAAPGKTIVSGTLGRTVTLEWKEPDDDGGCKIGTYIIEYYRIGWDVWLKAATCRQTTATLNDLIEGSEYRFRIKAENPYGLSDPNEESDIVFIPDPKRGITEPNMRAKSASHRDIPRGRTERREVNLKEPSHRTRSLTREEESSRATLAAYERTTSTQWLNISSNYSRASRTDSRVTFALDTTRRGKNEPNRQWSKDDIPQPRELDILDRATSPQTAVMTTPNFDDSGGQMSYLESRSNHSSPTRNHSLASSAMDNTTITHIKKGTESCESVFSSPPTPKRRRSSDASVSLCIQKQDEESMLHDSSEFMLVLYPGEEDDELNQSRRIKKRNNSMEHRNNIEEPADSDEEDLIPPPMSLSLPELFSTGHRVVEIIREAVSSTELLHERAMERFYRAVEVEKSTEQTRIKFQTSDLGWHRSTSGQSDDTYPLFSARTRSVRRRLSNSGGTATTWLLKRDRRRSSEGQAKVPTFKVPNVFITAPLENVSSDPNLFMSNEVLAQKVEPWTITGGIAGSVERLRRWHEPGLDLSNEKSITEMIDKDSPQSKEEGLHKLLEIKGISKFEEEYDEVAPDSGEILAEDSVETSGISSEEESTDSEDLKQLKARIMAIPISDEEDTYHPHGRMILHVDPEKPPPVPPHRIPLHDFSPPLPDRTNLSPTNLIPISQSNTTQPKSILKKRTEPESVPLLNQFGRSIPPEKPLRKSLPLYDDFGIVVPNSIKSMSNLEFSNNTSTLEQNISFRTLESSSTSAISVTSTITDVDLDKEAVISAGEAAVIKRKQMRHNSKTMLSLDDNEEEKEEKMAVVSHYTELVEQYSNPELRQRSLSRDREQKLYENRSESRVTSPIPTNQSDFYKDKQFATSNKIITSISPNKPTCNKIITSISPMVPLMSSKIITPIPPVIPTTPILKAKRLTLTEQNSRRGSLTNRVNRVEPETPTTRGRSRKQEPVNEVKRIRKTSREDLRKIPIQKRTENRSSSRNESRPNSPNESPICRSRNVSRDRESSRPGSRSSSTTRANEFRSVNSIKSSSGMKSSRPSSRSSSKDRSRANTPTETQMERLQRALENKKDRIRKNSIMDDTRMKEGDKDIKNIMLAINAERKVRTTISYITDVVLLLAAMYVYLFKKEILAIPIIGLLLYRYIQQEIRDWVPTWWEHKNKRRYQ</sequence>
<dbReference type="FunFam" id="2.60.40.10:FF:000612">
    <property type="entry name" value="palladin isoform X1"/>
    <property type="match status" value="1"/>
</dbReference>
<dbReference type="RefSeq" id="XP_011495824.1">
    <property type="nucleotide sequence ID" value="XM_011497522.1"/>
</dbReference>
<feature type="domain" description="Fibronectin type-III" evidence="6">
    <location>
        <begin position="36"/>
        <end position="136"/>
    </location>
</feature>
<feature type="region of interest" description="Disordered" evidence="3">
    <location>
        <begin position="656"/>
        <end position="681"/>
    </location>
</feature>
<dbReference type="FunFam" id="2.60.40.10:FF:001806">
    <property type="entry name" value="Blast:Twitchin"/>
    <property type="match status" value="1"/>
</dbReference>
<accession>A0AAJ7DSW2</accession>
<dbReference type="SMART" id="SM00409">
    <property type="entry name" value="IG"/>
    <property type="match status" value="2"/>
</dbReference>
<dbReference type="Gene3D" id="2.60.40.10">
    <property type="entry name" value="Immunoglobulins"/>
    <property type="match status" value="4"/>
</dbReference>
<keyword evidence="2" id="KW-0393">Immunoglobulin domain</keyword>
<feature type="region of interest" description="Disordered" evidence="3">
    <location>
        <begin position="548"/>
        <end position="584"/>
    </location>
</feature>
<evidence type="ECO:0000259" key="5">
    <source>
        <dbReference type="PROSITE" id="PS50835"/>
    </source>
</evidence>
<dbReference type="InterPro" id="IPR013783">
    <property type="entry name" value="Ig-like_fold"/>
</dbReference>
<dbReference type="KEGG" id="csol:105360581"/>
<dbReference type="InterPro" id="IPR003599">
    <property type="entry name" value="Ig_sub"/>
</dbReference>
<dbReference type="SMART" id="SM00408">
    <property type="entry name" value="IGc2"/>
    <property type="match status" value="2"/>
</dbReference>